<protein>
    <submittedName>
        <fullName evidence="1">Lipid A-modifier LpxR family protein</fullName>
    </submittedName>
</protein>
<reference evidence="1 2" key="1">
    <citation type="submission" date="2024-01" db="EMBL/GenBank/DDBJ databases">
        <title>Niabella digestum sp. nov., isolated from waste digestion system.</title>
        <authorList>
            <person name="Zhang L."/>
        </authorList>
    </citation>
    <scope>NUCLEOTIDE SEQUENCE [LARGE SCALE GENOMIC DNA]</scope>
    <source>
        <strain evidence="1 2">A18</strain>
    </source>
</reference>
<organism evidence="1 2">
    <name type="scientific">Niabella digestorum</name>
    <dbReference type="NCBI Taxonomy" id="3117701"/>
    <lineage>
        <taxon>Bacteria</taxon>
        <taxon>Pseudomonadati</taxon>
        <taxon>Bacteroidota</taxon>
        <taxon>Chitinophagia</taxon>
        <taxon>Chitinophagales</taxon>
        <taxon>Chitinophagaceae</taxon>
        <taxon>Niabella</taxon>
    </lineage>
</organism>
<sequence>MNLSCQIYCYTSVILSAGSFFPSSIHAQEPLSRQVLIVTENDGMISADNDGYYTNGVNISYQWYLHRPEKRNANRVQALRMGQNIYTSRFSGEPRKENLDRPITGYLFADYHQKLYNEKERLLQWGIGVGVVGPHAFGKEVQSFVHRVVQIYKPTYWELQLQNAFGFTADITWSPQIGKPNIHPHLELKPQLSATAGNLFNHIGIGGALIYGKIHSNSTSAFWYNHRGFGKQDRELFLYLYPVLYLKAYDATVQGGMFKRSPEAIEGKLNPLFLNSRCGIMYAGNKFNLGASFVYESRQSLTQKSPQVYGSIQAALLW</sequence>
<dbReference type="Gene3D" id="2.40.128.140">
    <property type="entry name" value="Outer membrane protein"/>
    <property type="match status" value="1"/>
</dbReference>
<gene>
    <name evidence="1" type="ORF">V2H41_12975</name>
</gene>
<accession>A0ABU7RJQ3</accession>
<dbReference type="EMBL" id="JAZGLY010000009">
    <property type="protein sequence ID" value="MEE6188187.1"/>
    <property type="molecule type" value="Genomic_DNA"/>
</dbReference>
<comment type="caution">
    <text evidence="1">The sequence shown here is derived from an EMBL/GenBank/DDBJ whole genome shotgun (WGS) entry which is preliminary data.</text>
</comment>
<evidence type="ECO:0000313" key="2">
    <source>
        <dbReference type="Proteomes" id="UP001357452"/>
    </source>
</evidence>
<name>A0ABU7RJQ3_9BACT</name>
<evidence type="ECO:0000313" key="1">
    <source>
        <dbReference type="EMBL" id="MEE6188187.1"/>
    </source>
</evidence>
<keyword evidence="2" id="KW-1185">Reference proteome</keyword>
<proteinExistence type="predicted"/>
<dbReference type="InterPro" id="IPR037107">
    <property type="entry name" value="Put_OMP_sf"/>
</dbReference>
<dbReference type="RefSeq" id="WP_330975593.1">
    <property type="nucleotide sequence ID" value="NZ_JAZGLY010000009.1"/>
</dbReference>
<dbReference type="Pfam" id="PF09982">
    <property type="entry name" value="LpxR"/>
    <property type="match status" value="1"/>
</dbReference>
<dbReference type="InterPro" id="IPR018707">
    <property type="entry name" value="LpxR"/>
</dbReference>
<dbReference type="Proteomes" id="UP001357452">
    <property type="component" value="Unassembled WGS sequence"/>
</dbReference>